<evidence type="ECO:0000256" key="6">
    <source>
        <dbReference type="ARBA" id="ARBA00022833"/>
    </source>
</evidence>
<dbReference type="PANTHER" id="PTHR31717">
    <property type="entry name" value="ZINC FINGER PROTEIN CONSTANS-LIKE 10"/>
    <property type="match status" value="1"/>
</dbReference>
<evidence type="ECO:0000256" key="3">
    <source>
        <dbReference type="ARBA" id="ARBA00022723"/>
    </source>
</evidence>
<evidence type="ECO:0000256" key="8">
    <source>
        <dbReference type="PROSITE-ProRule" id="PRU00024"/>
    </source>
</evidence>
<organism evidence="13">
    <name type="scientific">Boehmeria nivea</name>
    <name type="common">Chinese grass</name>
    <name type="synonym">Urtica nivea</name>
    <dbReference type="NCBI Taxonomy" id="83906"/>
    <lineage>
        <taxon>Eukaryota</taxon>
        <taxon>Viridiplantae</taxon>
        <taxon>Streptophyta</taxon>
        <taxon>Embryophyta</taxon>
        <taxon>Tracheophyta</taxon>
        <taxon>Spermatophyta</taxon>
        <taxon>Magnoliopsida</taxon>
        <taxon>eudicotyledons</taxon>
        <taxon>Gunneridae</taxon>
        <taxon>Pentapetalae</taxon>
        <taxon>rosids</taxon>
        <taxon>fabids</taxon>
        <taxon>Rosales</taxon>
        <taxon>Urticaceae</taxon>
        <taxon>Boehmeria</taxon>
    </lineage>
</organism>
<evidence type="ECO:0000256" key="2">
    <source>
        <dbReference type="ARBA" id="ARBA00010024"/>
    </source>
</evidence>
<accession>A0A023JEA5</accession>
<feature type="compositionally biased region" description="Polar residues" evidence="10">
    <location>
        <begin position="292"/>
        <end position="305"/>
    </location>
</feature>
<dbReference type="InterPro" id="IPR049808">
    <property type="entry name" value="CONSTANS-like_Bbox1"/>
</dbReference>
<evidence type="ECO:0000256" key="1">
    <source>
        <dbReference type="ARBA" id="ARBA00004123"/>
    </source>
</evidence>
<dbReference type="GO" id="GO:0008270">
    <property type="term" value="F:zinc ion binding"/>
    <property type="evidence" value="ECO:0007669"/>
    <property type="project" value="UniProtKB-KW"/>
</dbReference>
<proteinExistence type="evidence at transcript level"/>
<feature type="compositionally biased region" description="Basic and acidic residues" evidence="10">
    <location>
        <begin position="306"/>
        <end position="334"/>
    </location>
</feature>
<feature type="compositionally biased region" description="Basic and acidic residues" evidence="10">
    <location>
        <begin position="274"/>
        <end position="287"/>
    </location>
</feature>
<evidence type="ECO:0000256" key="10">
    <source>
        <dbReference type="SAM" id="MobiDB-lite"/>
    </source>
</evidence>
<dbReference type="Pfam" id="PF06203">
    <property type="entry name" value="CCT"/>
    <property type="match status" value="1"/>
</dbReference>
<feature type="domain" description="B box-type" evidence="11">
    <location>
        <begin position="48"/>
        <end position="94"/>
    </location>
</feature>
<evidence type="ECO:0000259" key="12">
    <source>
        <dbReference type="PROSITE" id="PS51017"/>
    </source>
</evidence>
<dbReference type="InterPro" id="IPR010402">
    <property type="entry name" value="CCT_domain"/>
</dbReference>
<dbReference type="GO" id="GO:0006355">
    <property type="term" value="P:regulation of DNA-templated transcription"/>
    <property type="evidence" value="ECO:0007669"/>
    <property type="project" value="UniProtKB-ARBA"/>
</dbReference>
<comment type="subcellular location">
    <subcellularLocation>
        <location evidence="1 9">Nucleus</location>
    </subcellularLocation>
</comment>
<name>A0A023JEA5_BOENI</name>
<evidence type="ECO:0000256" key="9">
    <source>
        <dbReference type="PROSITE-ProRule" id="PRU00357"/>
    </source>
</evidence>
<evidence type="ECO:0000313" key="13">
    <source>
        <dbReference type="EMBL" id="AHI45080.1"/>
    </source>
</evidence>
<keyword evidence="5 8" id="KW-0863">Zinc-finger</keyword>
<dbReference type="InterPro" id="IPR000315">
    <property type="entry name" value="Znf_B-box"/>
</dbReference>
<dbReference type="SMART" id="SM00336">
    <property type="entry name" value="BBOX"/>
    <property type="match status" value="2"/>
</dbReference>
<dbReference type="EMBL" id="KF928224">
    <property type="protein sequence ID" value="AHI45080.1"/>
    <property type="molecule type" value="mRNA"/>
</dbReference>
<keyword evidence="3" id="KW-0479">Metal-binding</keyword>
<keyword evidence="4" id="KW-0677">Repeat</keyword>
<comment type="similarity">
    <text evidence="2">Belongs to the CONSTANS family.</text>
</comment>
<feature type="domain" description="CCT" evidence="12">
    <location>
        <begin position="327"/>
        <end position="369"/>
    </location>
</feature>
<dbReference type="GO" id="GO:0005634">
    <property type="term" value="C:nucleus"/>
    <property type="evidence" value="ECO:0007669"/>
    <property type="project" value="UniProtKB-SubCell"/>
</dbReference>
<evidence type="ECO:0000256" key="4">
    <source>
        <dbReference type="ARBA" id="ARBA00022737"/>
    </source>
</evidence>
<evidence type="ECO:0000256" key="7">
    <source>
        <dbReference type="ARBA" id="ARBA00023242"/>
    </source>
</evidence>
<dbReference type="AlphaFoldDB" id="A0A023JEA5"/>
<dbReference type="CDD" id="cd19821">
    <property type="entry name" value="Bbox1_BBX-like"/>
    <property type="match status" value="2"/>
</dbReference>
<dbReference type="PROSITE" id="PS51017">
    <property type="entry name" value="CCT"/>
    <property type="match status" value="1"/>
</dbReference>
<dbReference type="PROSITE" id="PS50119">
    <property type="entry name" value="ZF_BBOX"/>
    <property type="match status" value="2"/>
</dbReference>
<keyword evidence="6" id="KW-0862">Zinc</keyword>
<evidence type="ECO:0000259" key="11">
    <source>
        <dbReference type="PROSITE" id="PS50119"/>
    </source>
</evidence>
<gene>
    <name evidence="13" type="primary">COL06</name>
</gene>
<keyword evidence="7 9" id="KW-0539">Nucleus</keyword>
<reference evidence="13" key="1">
    <citation type="journal article" date="2015" name="Gene">
        <title>Identification of a CONSTANS homologous gene with distinct diurnal expression patterns in varied photoperiods in ramie (Boehmeria nivea L. Gaud).</title>
        <authorList>
            <person name="Liu T."/>
            <person name="Zhu S."/>
            <person name="Tang Q."/>
            <person name="Tang S."/>
        </authorList>
    </citation>
    <scope>NUCLEOTIDE SEQUENCE</scope>
    <source>
        <tissue evidence="13">Whole plant</tissue>
    </source>
</reference>
<dbReference type="Pfam" id="PF00643">
    <property type="entry name" value="zf-B_box"/>
    <property type="match status" value="2"/>
</dbReference>
<dbReference type="PANTHER" id="PTHR31717:SF58">
    <property type="entry name" value="ZINC FINGER PROTEIN CONSTANS-LIKE 13"/>
    <property type="match status" value="1"/>
</dbReference>
<protein>
    <submittedName>
        <fullName evidence="13">COL domain class transcription factor</fullName>
    </submittedName>
</protein>
<feature type="region of interest" description="Disordered" evidence="10">
    <location>
        <begin position="274"/>
        <end position="339"/>
    </location>
</feature>
<sequence length="371" mass="41563">MADSPPRPLCDYCDSAPALLYCRADSAKLCFACDREVHATNPLFAKHARARLCDACAHAPAAIFCSAETSVLCHDCDWESHGRGLGQSHDRRPLEGFNGCPSVSELLAILGFEGFDKKALLFGDGESGGFCGSEIDDFLVWDVPCSVGLDDLIFSDSPRSFQAMGVPPLPKNRNAVCGQRKDEVLGQLRELAKTEHESNYENAFVDSVISFEAIVPEQNVQPGRICIDSRREAKEEANTLPPSDSEARLHQWFVDGGDSAHQDLLPEMLMRSHLQESYRDSEKHADVGDSLSHANNDNNEQPQHQIDSKAESDLHKVAPYELTSQERETAISRYKEKKKTRRFEKRIRYESRKVRAESRTRVKGRFAKIEH</sequence>
<evidence type="ECO:0000256" key="5">
    <source>
        <dbReference type="ARBA" id="ARBA00022771"/>
    </source>
</evidence>
<feature type="domain" description="B box-type" evidence="11">
    <location>
        <begin position="5"/>
        <end position="52"/>
    </location>
</feature>